<accession>A0A0V8RS94</accession>
<dbReference type="Gene3D" id="1.10.1220.10">
    <property type="entry name" value="Met repressor-like"/>
    <property type="match status" value="1"/>
</dbReference>
<dbReference type="SUPFAM" id="SSF47598">
    <property type="entry name" value="Ribbon-helix-helix"/>
    <property type="match status" value="1"/>
</dbReference>
<dbReference type="RefSeq" id="WP_003793182.1">
    <property type="nucleotide sequence ID" value="NZ_CP040006.1"/>
</dbReference>
<dbReference type="OrthoDB" id="3710927at2"/>
<dbReference type="InterPro" id="IPR010985">
    <property type="entry name" value="Ribbon_hlx_hlx"/>
</dbReference>
<dbReference type="GO" id="GO:0006355">
    <property type="term" value="P:regulation of DNA-templated transcription"/>
    <property type="evidence" value="ECO:0007669"/>
    <property type="project" value="InterPro"/>
</dbReference>
<name>A0A0V8RS94_9ACTO</name>
<dbReference type="EMBL" id="LLVT01000002">
    <property type="protein sequence ID" value="KSW10997.1"/>
    <property type="molecule type" value="Genomic_DNA"/>
</dbReference>
<protein>
    <submittedName>
        <fullName evidence="2">CopG family transcriptional regulator</fullName>
    </submittedName>
</protein>
<dbReference type="InterPro" id="IPR002145">
    <property type="entry name" value="CopG"/>
</dbReference>
<evidence type="ECO:0000313" key="3">
    <source>
        <dbReference type="Proteomes" id="UP000054686"/>
    </source>
</evidence>
<proteinExistence type="predicted"/>
<dbReference type="Proteomes" id="UP000054686">
    <property type="component" value="Unassembled WGS sequence"/>
</dbReference>
<gene>
    <name evidence="2" type="ORF">APY09_05875</name>
</gene>
<reference evidence="2 3" key="1">
    <citation type="submission" date="2015-10" db="EMBL/GenBank/DDBJ databases">
        <title>Draft Genome of Actinomyces odontolyticus subsp. actinosynbacter strain XH001.</title>
        <authorList>
            <person name="Mclean J.S."/>
            <person name="He X."/>
        </authorList>
    </citation>
    <scope>NUCLEOTIDE SEQUENCE [LARGE SCALE GENOMIC DNA]</scope>
    <source>
        <strain evidence="2 3">XH001</strain>
    </source>
</reference>
<organism evidence="2 3">
    <name type="scientific">Schaalia odontolytica</name>
    <dbReference type="NCBI Taxonomy" id="1660"/>
    <lineage>
        <taxon>Bacteria</taxon>
        <taxon>Bacillati</taxon>
        <taxon>Actinomycetota</taxon>
        <taxon>Actinomycetes</taxon>
        <taxon>Actinomycetales</taxon>
        <taxon>Actinomycetaceae</taxon>
        <taxon>Schaalia</taxon>
    </lineage>
</organism>
<dbReference type="InterPro" id="IPR013321">
    <property type="entry name" value="Arc_rbn_hlx_hlx"/>
</dbReference>
<dbReference type="Pfam" id="PF01402">
    <property type="entry name" value="RHH_1"/>
    <property type="match status" value="1"/>
</dbReference>
<comment type="caution">
    <text evidence="2">The sequence shown here is derived from an EMBL/GenBank/DDBJ whole genome shotgun (WGS) entry which is preliminary data.</text>
</comment>
<feature type="domain" description="Ribbon-helix-helix protein CopG" evidence="1">
    <location>
        <begin position="49"/>
        <end position="85"/>
    </location>
</feature>
<evidence type="ECO:0000259" key="1">
    <source>
        <dbReference type="Pfam" id="PF01402"/>
    </source>
</evidence>
<dbReference type="AlphaFoldDB" id="A0A0V8RS94"/>
<evidence type="ECO:0000313" key="2">
    <source>
        <dbReference type="EMBL" id="KSW10997.1"/>
    </source>
</evidence>
<sequence>MSERLLHGKPVSDEQIQAWADEAERGYDLTKLAPPRPGRPSVGKGPGVAVTVRLDEQTLSALMERAASEGIDSRSDAIRAAVREWTHVA</sequence>
<dbReference type="CDD" id="cd22231">
    <property type="entry name" value="RHH_NikR_HicB-like"/>
    <property type="match status" value="1"/>
</dbReference>